<evidence type="ECO:0000313" key="2">
    <source>
        <dbReference type="Proteomes" id="UP000218418"/>
    </source>
</evidence>
<dbReference type="Proteomes" id="UP000218418">
    <property type="component" value="Chromosome"/>
</dbReference>
<sequence>MNLKYQNFLADASNQEKAFVSPQPIISQHPEPEKIKHILIGSKEAVIATIEALHQLGYANVRDWTPLLPTSNPGEVTSVLVRSIKVQQ</sequence>
<proteinExistence type="predicted"/>
<keyword evidence="2" id="KW-1185">Reference proteome</keyword>
<organism evidence="1 2">
    <name type="scientific">Calothrix parasitica NIES-267</name>
    <dbReference type="NCBI Taxonomy" id="1973488"/>
    <lineage>
        <taxon>Bacteria</taxon>
        <taxon>Bacillati</taxon>
        <taxon>Cyanobacteriota</taxon>
        <taxon>Cyanophyceae</taxon>
        <taxon>Nostocales</taxon>
        <taxon>Calotrichaceae</taxon>
        <taxon>Calothrix</taxon>
    </lineage>
</organism>
<dbReference type="OrthoDB" id="516702at2"/>
<dbReference type="AlphaFoldDB" id="A0A1Z4LTC7"/>
<reference evidence="1 2" key="1">
    <citation type="submission" date="2017-06" db="EMBL/GenBank/DDBJ databases">
        <title>Genome sequencing of cyanobaciteial culture collection at National Institute for Environmental Studies (NIES).</title>
        <authorList>
            <person name="Hirose Y."/>
            <person name="Shimura Y."/>
            <person name="Fujisawa T."/>
            <person name="Nakamura Y."/>
            <person name="Kawachi M."/>
        </authorList>
    </citation>
    <scope>NUCLEOTIDE SEQUENCE [LARGE SCALE GENOMIC DNA]</scope>
    <source>
        <strain evidence="1 2">NIES-267</strain>
    </source>
</reference>
<accession>A0A1Z4LTC7</accession>
<protein>
    <submittedName>
        <fullName evidence="1">Uncharacterized protein</fullName>
    </submittedName>
</protein>
<dbReference type="EMBL" id="AP018227">
    <property type="protein sequence ID" value="BAY84472.1"/>
    <property type="molecule type" value="Genomic_DNA"/>
</dbReference>
<gene>
    <name evidence="1" type="ORF">NIES267_39680</name>
</gene>
<name>A0A1Z4LTC7_9CYAN</name>
<evidence type="ECO:0000313" key="1">
    <source>
        <dbReference type="EMBL" id="BAY84472.1"/>
    </source>
</evidence>